<dbReference type="EMBL" id="DXDA01000018">
    <property type="protein sequence ID" value="HIY68175.1"/>
    <property type="molecule type" value="Genomic_DNA"/>
</dbReference>
<organism evidence="2 3">
    <name type="scientific">Candidatus Alistipes intestinigallinarum</name>
    <dbReference type="NCBI Taxonomy" id="2838440"/>
    <lineage>
        <taxon>Bacteria</taxon>
        <taxon>Pseudomonadati</taxon>
        <taxon>Bacteroidota</taxon>
        <taxon>Bacteroidia</taxon>
        <taxon>Bacteroidales</taxon>
        <taxon>Rikenellaceae</taxon>
        <taxon>Alistipes</taxon>
    </lineage>
</organism>
<gene>
    <name evidence="2" type="ORF">H9828_02015</name>
</gene>
<sequence>MKFRLLALCGLLAAGTALGQTRKALFIIADGIPADMIERLDPPAIHDIAARGAYARAYTGGEIGGYSQTPTISAVGYTNLLTATWMNKHNVGGNSNLKPNYNYWTIFRIAKEQSAACRTAIYSSWTDNRKVLVGEGKPETGYLKIDHVYDGYDLDTVRFPQQEMRRRVFAIDEVVAEEAARSIREEAPDLSWVYLWYTDEAGHLSGNGAYFDEYVRKADRQIGKIWEAVRYREAHFDEEWLVVVTTDHGRAENGHHHGGQSERERTTWIATNRDVNGHFRSGSLAITDITPSICRFMGFEIPRDVRWEQDGIPFFGPVDIAGMKTSPYDDDIILSWECLNPKAEVTVYAAAENRYREGGKEEWIELDTVKASDGSYRVEGKRLPQSKFYKFVLATPNNHLNRWVKK</sequence>
<dbReference type="InterPro" id="IPR002591">
    <property type="entry name" value="Phosphodiest/P_Trfase"/>
</dbReference>
<dbReference type="Proteomes" id="UP000886844">
    <property type="component" value="Unassembled WGS sequence"/>
</dbReference>
<evidence type="ECO:0000313" key="2">
    <source>
        <dbReference type="EMBL" id="HIY68175.1"/>
    </source>
</evidence>
<name>A0A9D1YZY3_9BACT</name>
<accession>A0A9D1YZY3</accession>
<dbReference type="SUPFAM" id="SSF53649">
    <property type="entry name" value="Alkaline phosphatase-like"/>
    <property type="match status" value="1"/>
</dbReference>
<comment type="caution">
    <text evidence="2">The sequence shown here is derived from an EMBL/GenBank/DDBJ whole genome shotgun (WGS) entry which is preliminary data.</text>
</comment>
<reference evidence="2" key="2">
    <citation type="submission" date="2021-04" db="EMBL/GenBank/DDBJ databases">
        <authorList>
            <person name="Gilroy R."/>
        </authorList>
    </citation>
    <scope>NUCLEOTIDE SEQUENCE</scope>
    <source>
        <strain evidence="2">5134</strain>
    </source>
</reference>
<feature type="chain" id="PRO_5038713008" evidence="1">
    <location>
        <begin position="20"/>
        <end position="406"/>
    </location>
</feature>
<dbReference type="Pfam" id="PF01663">
    <property type="entry name" value="Phosphodiest"/>
    <property type="match status" value="1"/>
</dbReference>
<proteinExistence type="predicted"/>
<reference evidence="2" key="1">
    <citation type="journal article" date="2021" name="PeerJ">
        <title>Extensive microbial diversity within the chicken gut microbiome revealed by metagenomics and culture.</title>
        <authorList>
            <person name="Gilroy R."/>
            <person name="Ravi A."/>
            <person name="Getino M."/>
            <person name="Pursley I."/>
            <person name="Horton D.L."/>
            <person name="Alikhan N.F."/>
            <person name="Baker D."/>
            <person name="Gharbi K."/>
            <person name="Hall N."/>
            <person name="Watson M."/>
            <person name="Adriaenssens E.M."/>
            <person name="Foster-Nyarko E."/>
            <person name="Jarju S."/>
            <person name="Secka A."/>
            <person name="Antonio M."/>
            <person name="Oren A."/>
            <person name="Chaudhuri R.R."/>
            <person name="La Ragione R."/>
            <person name="Hildebrand F."/>
            <person name="Pallen M.J."/>
        </authorList>
    </citation>
    <scope>NUCLEOTIDE SEQUENCE</scope>
    <source>
        <strain evidence="2">5134</strain>
    </source>
</reference>
<evidence type="ECO:0000256" key="1">
    <source>
        <dbReference type="SAM" id="SignalP"/>
    </source>
</evidence>
<keyword evidence="1" id="KW-0732">Signal</keyword>
<dbReference type="InterPro" id="IPR017850">
    <property type="entry name" value="Alkaline_phosphatase_core_sf"/>
</dbReference>
<dbReference type="Gene3D" id="3.40.720.10">
    <property type="entry name" value="Alkaline Phosphatase, subunit A"/>
    <property type="match status" value="1"/>
</dbReference>
<evidence type="ECO:0000313" key="3">
    <source>
        <dbReference type="Proteomes" id="UP000886844"/>
    </source>
</evidence>
<dbReference type="AlphaFoldDB" id="A0A9D1YZY3"/>
<protein>
    <submittedName>
        <fullName evidence="2">Alkaline phosphatase family protein</fullName>
    </submittedName>
</protein>
<feature type="signal peptide" evidence="1">
    <location>
        <begin position="1"/>
        <end position="19"/>
    </location>
</feature>